<evidence type="ECO:0000256" key="4">
    <source>
        <dbReference type="RuleBase" id="RU362029"/>
    </source>
</evidence>
<proteinExistence type="inferred from homology"/>
<dbReference type="InterPro" id="IPR006660">
    <property type="entry name" value="Arsenate_reductase-like"/>
</dbReference>
<dbReference type="Gene3D" id="3.40.30.10">
    <property type="entry name" value="Glutaredoxin"/>
    <property type="match status" value="1"/>
</dbReference>
<reference evidence="5 6" key="1">
    <citation type="submission" date="2023-06" db="EMBL/GenBank/DDBJ databases">
        <title>Thiopseudomonas sp. CY1220 draft genome sequence.</title>
        <authorList>
            <person name="Zhao G."/>
            <person name="An M."/>
        </authorList>
    </citation>
    <scope>NUCLEOTIDE SEQUENCE [LARGE SCALE GENOMIC DNA]</scope>
    <source>
        <strain evidence="5 6">CY1220</strain>
    </source>
</reference>
<dbReference type="Pfam" id="PF03960">
    <property type="entry name" value="ArsC"/>
    <property type="match status" value="1"/>
</dbReference>
<dbReference type="GO" id="GO:0008794">
    <property type="term" value="F:arsenate reductase (glutaredoxin) activity"/>
    <property type="evidence" value="ECO:0007669"/>
    <property type="project" value="UniProtKB-EC"/>
</dbReference>
<evidence type="ECO:0000313" key="5">
    <source>
        <dbReference type="EMBL" id="MDM7856905.1"/>
    </source>
</evidence>
<keyword evidence="2 4" id="KW-0560">Oxidoreductase</keyword>
<protein>
    <recommendedName>
        <fullName evidence="4">Arsenate reductase</fullName>
        <ecNumber evidence="4">1.20.4.1</ecNumber>
    </recommendedName>
</protein>
<dbReference type="Proteomes" id="UP001241056">
    <property type="component" value="Unassembled WGS sequence"/>
</dbReference>
<evidence type="ECO:0000256" key="2">
    <source>
        <dbReference type="ARBA" id="ARBA00023002"/>
    </source>
</evidence>
<comment type="caution">
    <text evidence="5">The sequence shown here is derived from an EMBL/GenBank/DDBJ whole genome shotgun (WGS) entry which is preliminary data.</text>
</comment>
<dbReference type="EMBL" id="JAUCDY010000001">
    <property type="protein sequence ID" value="MDM7856905.1"/>
    <property type="molecule type" value="Genomic_DNA"/>
</dbReference>
<dbReference type="NCBIfam" id="TIGR00014">
    <property type="entry name" value="arsC"/>
    <property type="match status" value="1"/>
</dbReference>
<evidence type="ECO:0000256" key="1">
    <source>
        <dbReference type="ARBA" id="ARBA00007198"/>
    </source>
</evidence>
<evidence type="ECO:0000256" key="3">
    <source>
        <dbReference type="PROSITE-ProRule" id="PRU01282"/>
    </source>
</evidence>
<keyword evidence="6" id="KW-1185">Reference proteome</keyword>
<comment type="catalytic activity">
    <reaction evidence="4">
        <text>[glutaredoxin]-dithiol + arsenate + glutathione + H(+) = glutathionyl-S-S-[glutaredoxin] + arsenite + H2O</text>
        <dbReference type="Rhea" id="RHEA:22016"/>
        <dbReference type="Rhea" id="RHEA-COMP:10729"/>
        <dbReference type="Rhea" id="RHEA-COMP:17668"/>
        <dbReference type="ChEBI" id="CHEBI:15377"/>
        <dbReference type="ChEBI" id="CHEBI:15378"/>
        <dbReference type="ChEBI" id="CHEBI:29242"/>
        <dbReference type="ChEBI" id="CHEBI:29950"/>
        <dbReference type="ChEBI" id="CHEBI:48597"/>
        <dbReference type="ChEBI" id="CHEBI:57925"/>
        <dbReference type="ChEBI" id="CHEBI:146199"/>
        <dbReference type="EC" id="1.20.4.1"/>
    </reaction>
</comment>
<dbReference type="InterPro" id="IPR036249">
    <property type="entry name" value="Thioredoxin-like_sf"/>
</dbReference>
<organism evidence="5 6">
    <name type="scientific">Thiopseudomonas acetoxidans</name>
    <dbReference type="NCBI Taxonomy" id="3041622"/>
    <lineage>
        <taxon>Bacteria</taxon>
        <taxon>Pseudomonadati</taxon>
        <taxon>Pseudomonadota</taxon>
        <taxon>Gammaproteobacteria</taxon>
        <taxon>Pseudomonadales</taxon>
        <taxon>Pseudomonadaceae</taxon>
        <taxon>Thiopseudomonas</taxon>
    </lineage>
</organism>
<dbReference type="PANTHER" id="PTHR30041:SF4">
    <property type="entry name" value="ARSENATE REDUCTASE"/>
    <property type="match status" value="1"/>
</dbReference>
<dbReference type="CDD" id="cd03034">
    <property type="entry name" value="ArsC_ArsC"/>
    <property type="match status" value="1"/>
</dbReference>
<dbReference type="PROSITE" id="PS51353">
    <property type="entry name" value="ARSC"/>
    <property type="match status" value="1"/>
</dbReference>
<accession>A0ABT7SL56</accession>
<dbReference type="SUPFAM" id="SSF52833">
    <property type="entry name" value="Thioredoxin-like"/>
    <property type="match status" value="1"/>
</dbReference>
<name>A0ABT7SL56_9GAMM</name>
<gene>
    <name evidence="5" type="primary">arsC</name>
    <name evidence="5" type="ORF">QEZ41_01220</name>
</gene>
<dbReference type="InterPro" id="IPR006659">
    <property type="entry name" value="Arsenate_reductase"/>
</dbReference>
<comment type="similarity">
    <text evidence="1 3 4">Belongs to the ArsC family.</text>
</comment>
<dbReference type="RefSeq" id="WP_289409535.1">
    <property type="nucleotide sequence ID" value="NZ_JAUCDY010000001.1"/>
</dbReference>
<evidence type="ECO:0000313" key="6">
    <source>
        <dbReference type="Proteomes" id="UP001241056"/>
    </source>
</evidence>
<dbReference type="PANTHER" id="PTHR30041">
    <property type="entry name" value="ARSENATE REDUCTASE"/>
    <property type="match status" value="1"/>
</dbReference>
<sequence>MTNYTLYHNPACSKSRAALELLESRGIKAKVVHYLDNPLTHEELTSLLAKLNINARDLLRSKEDAFDEFGLGNLNLADSQLIEAMVQAPILIERPILATDTRAVIGRPTEKLLELL</sequence>
<dbReference type="EC" id="1.20.4.1" evidence="4"/>